<sequence length="253" mass="29405">MDISMFCDTSIIAEFIRLKGVLAGMPRYKVGIHNGKKAIHIYTGYGEELSRHVTHFGSKNYAEAQKNLELYEEYLYRMKIFDTEIKRRNLTIPDDFKYIREPSVFNVKAWESFEACANGLEVQTGYVDGYGFNVRSRGEMMVGNALKELGLEAKYEPTLILKGGRKRSPDYSFPVRIIDRCFFVEFMGMTDDGEYVDNNHVKIDEYMRNGIFINRDLIIICGTKNWIPSHESLKRRIAYFINDAVLSAYERKM</sequence>
<organism evidence="1">
    <name type="scientific">uncultured bacterium Contig1758</name>
    <dbReference type="NCBI Taxonomy" id="1393501"/>
    <lineage>
        <taxon>Bacteria</taxon>
        <taxon>environmental samples</taxon>
    </lineage>
</organism>
<dbReference type="AlphaFoldDB" id="W0FIY8"/>
<name>W0FIY8_9BACT</name>
<accession>W0FIY8</accession>
<reference evidence="1" key="1">
    <citation type="journal article" date="2013" name="PLoS ONE">
        <title>Metagenomic insights into the carbohydrate-active enzymes carried by the microorganisms adhering to solid digesta in the rumen of cows.</title>
        <authorList>
            <person name="Wang L."/>
            <person name="Hatem A."/>
            <person name="Catalyurek U.V."/>
            <person name="Morrison M."/>
            <person name="Yu Z."/>
        </authorList>
    </citation>
    <scope>NUCLEOTIDE SEQUENCE</scope>
</reference>
<protein>
    <submittedName>
        <fullName evidence="1">Uncharacterized protein</fullName>
    </submittedName>
</protein>
<proteinExistence type="predicted"/>
<dbReference type="EMBL" id="KC246806">
    <property type="protein sequence ID" value="AHF24806.1"/>
    <property type="molecule type" value="Genomic_DNA"/>
</dbReference>
<evidence type="ECO:0000313" key="1">
    <source>
        <dbReference type="EMBL" id="AHF24806.1"/>
    </source>
</evidence>